<feature type="non-terminal residue" evidence="1">
    <location>
        <position position="1"/>
    </location>
</feature>
<proteinExistence type="predicted"/>
<dbReference type="EMBL" id="KK198835">
    <property type="protein sequence ID" value="KCW45379.1"/>
    <property type="molecule type" value="Genomic_DNA"/>
</dbReference>
<reference evidence="1" key="1">
    <citation type="submission" date="2013-07" db="EMBL/GenBank/DDBJ databases">
        <title>The genome of Eucalyptus grandis.</title>
        <authorList>
            <person name="Schmutz J."/>
            <person name="Hayes R."/>
            <person name="Myburg A."/>
            <person name="Tuskan G."/>
            <person name="Grattapaglia D."/>
            <person name="Rokhsar D.S."/>
        </authorList>
    </citation>
    <scope>NUCLEOTIDE SEQUENCE</scope>
    <source>
        <tissue evidence="1">Leaf extractions</tissue>
    </source>
</reference>
<name>A0A058ZVA5_EUCGR</name>
<organism evidence="1">
    <name type="scientific">Eucalyptus grandis</name>
    <name type="common">Flooded gum</name>
    <dbReference type="NCBI Taxonomy" id="71139"/>
    <lineage>
        <taxon>Eukaryota</taxon>
        <taxon>Viridiplantae</taxon>
        <taxon>Streptophyta</taxon>
        <taxon>Embryophyta</taxon>
        <taxon>Tracheophyta</taxon>
        <taxon>Spermatophyta</taxon>
        <taxon>Magnoliopsida</taxon>
        <taxon>eudicotyledons</taxon>
        <taxon>Gunneridae</taxon>
        <taxon>Pentapetalae</taxon>
        <taxon>rosids</taxon>
        <taxon>malvids</taxon>
        <taxon>Myrtales</taxon>
        <taxon>Myrtaceae</taxon>
        <taxon>Myrtoideae</taxon>
        <taxon>Eucalypteae</taxon>
        <taxon>Eucalyptus</taxon>
    </lineage>
</organism>
<accession>A0A058ZVA5</accession>
<protein>
    <submittedName>
        <fullName evidence="1">Uncharacterized protein</fullName>
    </submittedName>
</protein>
<dbReference type="AlphaFoldDB" id="A0A058ZVA5"/>
<gene>
    <name evidence="1" type="ORF">EUGRSUZ_L009432</name>
</gene>
<sequence>EVNVFSLDDRSIKWLVFSDFLMSTWATSDLT</sequence>
<evidence type="ECO:0000313" key="1">
    <source>
        <dbReference type="EMBL" id="KCW45379.1"/>
    </source>
</evidence>
<dbReference type="InParanoid" id="A0A058ZVA5"/>
<dbReference type="Gramene" id="KCW45379">
    <property type="protein sequence ID" value="KCW45379"/>
    <property type="gene ID" value="EUGRSUZ_L009432"/>
</dbReference>